<evidence type="ECO:0000256" key="10">
    <source>
        <dbReference type="ARBA" id="ARBA00066767"/>
    </source>
</evidence>
<comment type="catalytic activity">
    <reaction evidence="6 15">
        <text>N-terminal L-arginyl-[protein] + L-leucyl-tRNA(Leu) = N-terminal L-leucyl-L-arginyl-[protein] + tRNA(Leu) + H(+)</text>
        <dbReference type="Rhea" id="RHEA:50416"/>
        <dbReference type="Rhea" id="RHEA-COMP:9613"/>
        <dbReference type="Rhea" id="RHEA-COMP:9622"/>
        <dbReference type="Rhea" id="RHEA-COMP:12672"/>
        <dbReference type="Rhea" id="RHEA-COMP:12673"/>
        <dbReference type="ChEBI" id="CHEBI:15378"/>
        <dbReference type="ChEBI" id="CHEBI:64719"/>
        <dbReference type="ChEBI" id="CHEBI:78442"/>
        <dbReference type="ChEBI" id="CHEBI:78494"/>
        <dbReference type="ChEBI" id="CHEBI:133044"/>
        <dbReference type="EC" id="2.3.2.6"/>
    </reaction>
</comment>
<organism evidence="17 18">
    <name type="scientific">endosymbiont of Ridgeia piscesae</name>
    <dbReference type="NCBI Taxonomy" id="54398"/>
    <lineage>
        <taxon>Bacteria</taxon>
        <taxon>Pseudomonadati</taxon>
        <taxon>Pseudomonadota</taxon>
        <taxon>Gammaproteobacteria</taxon>
        <taxon>sulfur-oxidizing symbionts</taxon>
    </lineage>
</organism>
<dbReference type="PANTHER" id="PTHR30098">
    <property type="entry name" value="LEUCYL/PHENYLALANYL-TRNA--PROTEIN TRANSFERASE"/>
    <property type="match status" value="1"/>
</dbReference>
<comment type="caution">
    <text evidence="17">The sequence shown here is derived from an EMBL/GenBank/DDBJ whole genome shotgun (WGS) entry which is preliminary data.</text>
</comment>
<dbReference type="PATRIC" id="fig|54398.3.peg.1993"/>
<evidence type="ECO:0000256" key="3">
    <source>
        <dbReference type="ARBA" id="ARBA00022679"/>
    </source>
</evidence>
<evidence type="ECO:0000313" key="19">
    <source>
        <dbReference type="Proteomes" id="UP000051634"/>
    </source>
</evidence>
<dbReference type="InterPro" id="IPR042203">
    <property type="entry name" value="Leu/Phe-tRNA_Trfase_C"/>
</dbReference>
<evidence type="ECO:0000256" key="11">
    <source>
        <dbReference type="ARBA" id="ARBA00074372"/>
    </source>
</evidence>
<dbReference type="Pfam" id="PF03588">
    <property type="entry name" value="Leu_Phe_trans"/>
    <property type="match status" value="1"/>
</dbReference>
<evidence type="ECO:0000256" key="1">
    <source>
        <dbReference type="ARBA" id="ARBA00004496"/>
    </source>
</evidence>
<dbReference type="GO" id="GO:0030163">
    <property type="term" value="P:protein catabolic process"/>
    <property type="evidence" value="ECO:0007669"/>
    <property type="project" value="UniProtKB-UniRule"/>
</dbReference>
<evidence type="ECO:0000256" key="14">
    <source>
        <dbReference type="ARBA" id="ARBA00083640"/>
    </source>
</evidence>
<dbReference type="FunFam" id="3.40.630.70:FF:000001">
    <property type="entry name" value="Leucyl/phenylalanyl-tRNA--protein transferase"/>
    <property type="match status" value="1"/>
</dbReference>
<dbReference type="InterPro" id="IPR042221">
    <property type="entry name" value="Leu/Phe-tRNA_Trfase_N"/>
</dbReference>
<evidence type="ECO:0000256" key="6">
    <source>
        <dbReference type="ARBA" id="ARBA00050652"/>
    </source>
</evidence>
<dbReference type="InterPro" id="IPR004616">
    <property type="entry name" value="Leu/Phe-tRNA_Trfase"/>
</dbReference>
<evidence type="ECO:0000256" key="8">
    <source>
        <dbReference type="ARBA" id="ARBA00054043"/>
    </source>
</evidence>
<dbReference type="NCBIfam" id="TIGR00667">
    <property type="entry name" value="aat"/>
    <property type="match status" value="1"/>
</dbReference>
<dbReference type="Proteomes" id="UP000051634">
    <property type="component" value="Unassembled WGS sequence"/>
</dbReference>
<comment type="function">
    <text evidence="8 15">Functions in the N-end rule pathway of protein degradation where it conjugates Leu, Phe and, less efficiently, Met from aminoacyl-tRNAs to the N-termini of proteins containing an N-terminal arginine or lysine.</text>
</comment>
<comment type="catalytic activity">
    <reaction evidence="5 15">
        <text>L-phenylalanyl-tRNA(Phe) + an N-terminal L-alpha-aminoacyl-[protein] = an N-terminal L-phenylalanyl-L-alpha-aminoacyl-[protein] + tRNA(Phe)</text>
        <dbReference type="Rhea" id="RHEA:43632"/>
        <dbReference type="Rhea" id="RHEA-COMP:9668"/>
        <dbReference type="Rhea" id="RHEA-COMP:9699"/>
        <dbReference type="Rhea" id="RHEA-COMP:10636"/>
        <dbReference type="Rhea" id="RHEA-COMP:10637"/>
        <dbReference type="ChEBI" id="CHEBI:78442"/>
        <dbReference type="ChEBI" id="CHEBI:78531"/>
        <dbReference type="ChEBI" id="CHEBI:78597"/>
        <dbReference type="ChEBI" id="CHEBI:83561"/>
        <dbReference type="EC" id="2.3.2.6"/>
    </reaction>
</comment>
<keyword evidence="3 15" id="KW-0808">Transferase</keyword>
<evidence type="ECO:0000313" key="17">
    <source>
        <dbReference type="EMBL" id="KRT57319.1"/>
    </source>
</evidence>
<proteinExistence type="inferred from homology"/>
<dbReference type="EMBL" id="LDXT01000066">
    <property type="protein sequence ID" value="KRT56109.1"/>
    <property type="molecule type" value="Genomic_DNA"/>
</dbReference>
<protein>
    <recommendedName>
        <fullName evidence="11 15">Leucyl/phenylalanyl-tRNA--protein transferase</fullName>
        <ecNumber evidence="10 15">2.3.2.6</ecNumber>
    </recommendedName>
    <alternativeName>
        <fullName evidence="12 15">L/F-transferase</fullName>
    </alternativeName>
    <alternativeName>
        <fullName evidence="13 15">Leucyltransferase</fullName>
    </alternativeName>
    <alternativeName>
        <fullName evidence="14 15">Phenyalanyltransferase</fullName>
    </alternativeName>
</protein>
<name>A0A0T5Z340_9GAMM</name>
<keyword evidence="4 15" id="KW-0012">Acyltransferase</keyword>
<dbReference type="Gene3D" id="3.30.70.3550">
    <property type="entry name" value="Leucyl/phenylalanyl-tRNA-protein transferase, N-terminal domain"/>
    <property type="match status" value="1"/>
</dbReference>
<evidence type="ECO:0000256" key="2">
    <source>
        <dbReference type="ARBA" id="ARBA00022490"/>
    </source>
</evidence>
<evidence type="ECO:0000256" key="5">
    <source>
        <dbReference type="ARBA" id="ARBA00050607"/>
    </source>
</evidence>
<dbReference type="EC" id="2.3.2.6" evidence="10 15"/>
<dbReference type="PANTHER" id="PTHR30098:SF2">
    <property type="entry name" value="LEUCYL_PHENYLALANYL-TRNA--PROTEIN TRANSFERASE"/>
    <property type="match status" value="1"/>
</dbReference>
<evidence type="ECO:0000256" key="9">
    <source>
        <dbReference type="ARBA" id="ARBA00061535"/>
    </source>
</evidence>
<dbReference type="EMBL" id="LMXI01000561">
    <property type="protein sequence ID" value="KRT57319.1"/>
    <property type="molecule type" value="Genomic_DNA"/>
</dbReference>
<accession>A0A0T5Z340</accession>
<dbReference type="Gene3D" id="3.40.630.70">
    <property type="entry name" value="Leucyl/phenylalanyl-tRNA-protein transferase, C-terminal domain"/>
    <property type="match status" value="1"/>
</dbReference>
<evidence type="ECO:0000313" key="18">
    <source>
        <dbReference type="Proteomes" id="UP000051276"/>
    </source>
</evidence>
<keyword evidence="19" id="KW-1185">Reference proteome</keyword>
<evidence type="ECO:0000256" key="13">
    <source>
        <dbReference type="ARBA" id="ARBA00077165"/>
    </source>
</evidence>
<evidence type="ECO:0000256" key="12">
    <source>
        <dbReference type="ARBA" id="ARBA00077136"/>
    </source>
</evidence>
<dbReference type="AlphaFoldDB" id="A0A0T5Z340"/>
<comment type="catalytic activity">
    <reaction evidence="7 15">
        <text>N-terminal L-lysyl-[protein] + L-leucyl-tRNA(Leu) = N-terminal L-leucyl-L-lysyl-[protein] + tRNA(Leu) + H(+)</text>
        <dbReference type="Rhea" id="RHEA:12340"/>
        <dbReference type="Rhea" id="RHEA-COMP:9613"/>
        <dbReference type="Rhea" id="RHEA-COMP:9622"/>
        <dbReference type="Rhea" id="RHEA-COMP:12670"/>
        <dbReference type="Rhea" id="RHEA-COMP:12671"/>
        <dbReference type="ChEBI" id="CHEBI:15378"/>
        <dbReference type="ChEBI" id="CHEBI:65249"/>
        <dbReference type="ChEBI" id="CHEBI:78442"/>
        <dbReference type="ChEBI" id="CHEBI:78494"/>
        <dbReference type="ChEBI" id="CHEBI:133043"/>
        <dbReference type="EC" id="2.3.2.6"/>
    </reaction>
</comment>
<evidence type="ECO:0000313" key="16">
    <source>
        <dbReference type="EMBL" id="KRT56109.1"/>
    </source>
</evidence>
<dbReference type="SUPFAM" id="SSF55729">
    <property type="entry name" value="Acyl-CoA N-acyltransferases (Nat)"/>
    <property type="match status" value="1"/>
</dbReference>
<reference evidence="18 19" key="1">
    <citation type="submission" date="2015-11" db="EMBL/GenBank/DDBJ databases">
        <title>The genome of Candidatus Endoriftia persephone in Ridgeia piscesae and population structure of the North Eastern Pacific vestimentiferan symbionts.</title>
        <authorList>
            <person name="Perez M."/>
            <person name="Juniper K.S."/>
        </authorList>
    </citation>
    <scope>NUCLEOTIDE SEQUENCE [LARGE SCALE GENOMIC DNA]</scope>
    <source>
        <strain evidence="17">Ind10</strain>
        <strain evidence="16">Ind11</strain>
    </source>
</reference>
<evidence type="ECO:0000256" key="7">
    <source>
        <dbReference type="ARBA" id="ARBA00051538"/>
    </source>
</evidence>
<dbReference type="InterPro" id="IPR016181">
    <property type="entry name" value="Acyl_CoA_acyltransferase"/>
</dbReference>
<dbReference type="HAMAP" id="MF_00688">
    <property type="entry name" value="Leu_Phe_trans"/>
    <property type="match status" value="1"/>
</dbReference>
<evidence type="ECO:0000256" key="15">
    <source>
        <dbReference type="HAMAP-Rule" id="MF_00688"/>
    </source>
</evidence>
<keyword evidence="2 15" id="KW-0963">Cytoplasm</keyword>
<sequence>MIFKLDNNPYAPFPDVSLAETEPDGLLALGGDLSPERLMNAYRSGIFPWYGPDDPILWWSPDPRMVLYPEKLKISRSLRKRLARKEFQISFDRQFEAVIRACAEPRTTSPGTWLAEEMIQAYIECHRRALAHSVEVWQGEMLVGGLYGIAIGAVFFGESMFSRVSDASKCALVGLTQQLTAWGFELIDCQVYTSHLASLGAETIPRKRFSQALDQGCILPGRAESWANIPIFFPQTQL</sequence>
<evidence type="ECO:0000256" key="4">
    <source>
        <dbReference type="ARBA" id="ARBA00023315"/>
    </source>
</evidence>
<comment type="similarity">
    <text evidence="9 15">Belongs to the L/F-transferase family.</text>
</comment>
<dbReference type="RefSeq" id="WP_057955127.1">
    <property type="nucleotide sequence ID" value="NZ_KQ556869.1"/>
</dbReference>
<dbReference type="FunFam" id="3.30.70.3550:FF:000001">
    <property type="entry name" value="Leucyl/phenylalanyl-tRNA--protein transferase"/>
    <property type="match status" value="1"/>
</dbReference>
<dbReference type="STRING" id="54398.Ga0074115_13159"/>
<dbReference type="GO" id="GO:0005737">
    <property type="term" value="C:cytoplasm"/>
    <property type="evidence" value="ECO:0007669"/>
    <property type="project" value="UniProtKB-SubCell"/>
</dbReference>
<dbReference type="Proteomes" id="UP000051276">
    <property type="component" value="Unassembled WGS sequence"/>
</dbReference>
<dbReference type="OrthoDB" id="9790282at2"/>
<gene>
    <name evidence="15" type="primary">aat</name>
    <name evidence="16" type="ORF">Ga0074115_13159</name>
    <name evidence="17" type="ORF">Ga0076813_113310</name>
</gene>
<comment type="subcellular location">
    <subcellularLocation>
        <location evidence="1 15">Cytoplasm</location>
    </subcellularLocation>
</comment>
<dbReference type="GO" id="GO:0008914">
    <property type="term" value="F:leucyl-tRNA--protein transferase activity"/>
    <property type="evidence" value="ECO:0007669"/>
    <property type="project" value="UniProtKB-UniRule"/>
</dbReference>